<evidence type="ECO:0000313" key="5">
    <source>
        <dbReference type="Proteomes" id="UP000010384"/>
    </source>
</evidence>
<evidence type="ECO:0000256" key="2">
    <source>
        <dbReference type="SAM" id="Phobius"/>
    </source>
</evidence>
<name>K9TXP2_CHRTP</name>
<keyword evidence="2" id="KW-0812">Transmembrane</keyword>
<evidence type="ECO:0000313" key="4">
    <source>
        <dbReference type="EMBL" id="AFY86951.1"/>
    </source>
</evidence>
<feature type="compositionally biased region" description="Basic residues" evidence="1">
    <location>
        <begin position="86"/>
        <end position="96"/>
    </location>
</feature>
<sequence>MVLESGSSNSGKRSNAGHKKGLSSSQQREQAKMRNPRGRFSPQDARIVSGESRNSDRKNRSQTVTSSGDNGSRRVTGETLPTPTRKQSKQRQHPQRQNKLIVYALRLLILGIGISAIAGTVLSALDPTTRITSEEIPITAMEVMPQLQARETIAHAAPLQPTQEITALKTLMQQLAANNTQLFPGMFFIDTETGTYLNWNGDTTFAAASTIKFPILVAFFQDVDAGKIRLDEKLTLKKELVGGGAGGFQYKPLGSQFTALETATQMIIVSDNTATNLLIERLGGIAALNQRFKNWGLTVTELRNLLPDLEGTNTTSPKDLAQLMVAVQKGDLISVKSRDRLLNIMRRTQTATLLPKGLGPGATIAHKTGDIGSMVGDVGLVDLLSGKRYVAVAMVKRPHNNVQAKELIRQVSRAAYQEFSK</sequence>
<dbReference type="GO" id="GO:0008800">
    <property type="term" value="F:beta-lactamase activity"/>
    <property type="evidence" value="ECO:0007669"/>
    <property type="project" value="InterPro"/>
</dbReference>
<dbReference type="InterPro" id="IPR012338">
    <property type="entry name" value="Beta-lactam/transpept-like"/>
</dbReference>
<dbReference type="PANTHER" id="PTHR35333">
    <property type="entry name" value="BETA-LACTAMASE"/>
    <property type="match status" value="1"/>
</dbReference>
<dbReference type="Gene3D" id="3.40.710.10">
    <property type="entry name" value="DD-peptidase/beta-lactamase superfamily"/>
    <property type="match status" value="1"/>
</dbReference>
<gene>
    <name evidence="4" type="ORF">Chro_1426</name>
</gene>
<dbReference type="STRING" id="251229.Chro_1426"/>
<feature type="domain" description="Beta-lactamase class A catalytic" evidence="3">
    <location>
        <begin position="185"/>
        <end position="395"/>
    </location>
</feature>
<feature type="compositionally biased region" description="Polar residues" evidence="1">
    <location>
        <begin position="1"/>
        <end position="13"/>
    </location>
</feature>
<dbReference type="InterPro" id="IPR045155">
    <property type="entry name" value="Beta-lactam_cat"/>
</dbReference>
<dbReference type="PATRIC" id="fig|251229.3.peg.1676"/>
<dbReference type="GO" id="GO:0046677">
    <property type="term" value="P:response to antibiotic"/>
    <property type="evidence" value="ECO:0007669"/>
    <property type="project" value="InterPro"/>
</dbReference>
<protein>
    <submittedName>
        <fullName evidence="4">Beta-lactamase</fullName>
    </submittedName>
</protein>
<evidence type="ECO:0000259" key="3">
    <source>
        <dbReference type="Pfam" id="PF13354"/>
    </source>
</evidence>
<dbReference type="HOGENOM" id="CLU_031960_1_2_3"/>
<keyword evidence="2" id="KW-0472">Membrane</keyword>
<keyword evidence="2" id="KW-1133">Transmembrane helix</keyword>
<dbReference type="KEGG" id="cthe:Chro_1426"/>
<feature type="transmembrane region" description="Helical" evidence="2">
    <location>
        <begin position="100"/>
        <end position="125"/>
    </location>
</feature>
<dbReference type="AlphaFoldDB" id="K9TXP2"/>
<keyword evidence="5" id="KW-1185">Reference proteome</keyword>
<dbReference type="Pfam" id="PF13354">
    <property type="entry name" value="Beta-lactamase2"/>
    <property type="match status" value="1"/>
</dbReference>
<dbReference type="Proteomes" id="UP000010384">
    <property type="component" value="Chromosome"/>
</dbReference>
<feature type="compositionally biased region" description="Polar residues" evidence="1">
    <location>
        <begin position="61"/>
        <end position="70"/>
    </location>
</feature>
<accession>K9TXP2</accession>
<dbReference type="InterPro" id="IPR000871">
    <property type="entry name" value="Beta-lactam_class-A"/>
</dbReference>
<organism evidence="4 5">
    <name type="scientific">Chroococcidiopsis thermalis (strain PCC 7203)</name>
    <dbReference type="NCBI Taxonomy" id="251229"/>
    <lineage>
        <taxon>Bacteria</taxon>
        <taxon>Bacillati</taxon>
        <taxon>Cyanobacteriota</taxon>
        <taxon>Cyanophyceae</taxon>
        <taxon>Chroococcidiopsidales</taxon>
        <taxon>Chroococcidiopsidaceae</taxon>
        <taxon>Chroococcidiopsis</taxon>
    </lineage>
</organism>
<dbReference type="PANTHER" id="PTHR35333:SF4">
    <property type="entry name" value="SLR0121 PROTEIN"/>
    <property type="match status" value="1"/>
</dbReference>
<evidence type="ECO:0000256" key="1">
    <source>
        <dbReference type="SAM" id="MobiDB-lite"/>
    </source>
</evidence>
<proteinExistence type="predicted"/>
<dbReference type="eggNOG" id="COG2367">
    <property type="taxonomic scope" value="Bacteria"/>
</dbReference>
<dbReference type="OrthoDB" id="9775096at2"/>
<dbReference type="EMBL" id="CP003597">
    <property type="protein sequence ID" value="AFY86951.1"/>
    <property type="molecule type" value="Genomic_DNA"/>
</dbReference>
<dbReference type="GO" id="GO:0030655">
    <property type="term" value="P:beta-lactam antibiotic catabolic process"/>
    <property type="evidence" value="ECO:0007669"/>
    <property type="project" value="InterPro"/>
</dbReference>
<dbReference type="SUPFAM" id="SSF56601">
    <property type="entry name" value="beta-lactamase/transpeptidase-like"/>
    <property type="match status" value="1"/>
</dbReference>
<dbReference type="InParanoid" id="K9TXP2"/>
<reference evidence="4 5" key="1">
    <citation type="submission" date="2012-06" db="EMBL/GenBank/DDBJ databases">
        <title>Finished chromosome of genome of Chroococcidiopsis thermalis PCC 7203.</title>
        <authorList>
            <consortium name="US DOE Joint Genome Institute"/>
            <person name="Gugger M."/>
            <person name="Coursin T."/>
            <person name="Rippka R."/>
            <person name="Tandeau De Marsac N."/>
            <person name="Huntemann M."/>
            <person name="Wei C.-L."/>
            <person name="Han J."/>
            <person name="Detter J.C."/>
            <person name="Han C."/>
            <person name="Tapia R."/>
            <person name="Davenport K."/>
            <person name="Daligault H."/>
            <person name="Erkkila T."/>
            <person name="Gu W."/>
            <person name="Munk A.C.C."/>
            <person name="Teshima H."/>
            <person name="Xu Y."/>
            <person name="Chain P."/>
            <person name="Chen A."/>
            <person name="Krypides N."/>
            <person name="Mavromatis K."/>
            <person name="Markowitz V."/>
            <person name="Szeto E."/>
            <person name="Ivanova N."/>
            <person name="Mikhailova N."/>
            <person name="Ovchinnikova G."/>
            <person name="Pagani I."/>
            <person name="Pati A."/>
            <person name="Goodwin L."/>
            <person name="Peters L."/>
            <person name="Pitluck S."/>
            <person name="Woyke T."/>
            <person name="Kerfeld C."/>
        </authorList>
    </citation>
    <scope>NUCLEOTIDE SEQUENCE [LARGE SCALE GENOMIC DNA]</scope>
    <source>
        <strain evidence="4 5">PCC 7203</strain>
    </source>
</reference>
<feature type="region of interest" description="Disordered" evidence="1">
    <location>
        <begin position="1"/>
        <end position="96"/>
    </location>
</feature>